<dbReference type="AlphaFoldDB" id="X1MPD6"/>
<accession>X1MPD6</accession>
<comment type="caution">
    <text evidence="1">The sequence shown here is derived from an EMBL/GenBank/DDBJ whole genome shotgun (WGS) entry which is preliminary data.</text>
</comment>
<organism evidence="1">
    <name type="scientific">marine sediment metagenome</name>
    <dbReference type="NCBI Taxonomy" id="412755"/>
    <lineage>
        <taxon>unclassified sequences</taxon>
        <taxon>metagenomes</taxon>
        <taxon>ecological metagenomes</taxon>
    </lineage>
</organism>
<reference evidence="1" key="1">
    <citation type="journal article" date="2014" name="Front. Microbiol.">
        <title>High frequency of phylogenetically diverse reductive dehalogenase-homologous genes in deep subseafloor sedimentary metagenomes.</title>
        <authorList>
            <person name="Kawai M."/>
            <person name="Futagami T."/>
            <person name="Toyoda A."/>
            <person name="Takaki Y."/>
            <person name="Nishi S."/>
            <person name="Hori S."/>
            <person name="Arai W."/>
            <person name="Tsubouchi T."/>
            <person name="Morono Y."/>
            <person name="Uchiyama I."/>
            <person name="Ito T."/>
            <person name="Fujiyama A."/>
            <person name="Inagaki F."/>
            <person name="Takami H."/>
        </authorList>
    </citation>
    <scope>NUCLEOTIDE SEQUENCE</scope>
    <source>
        <strain evidence="1">Expedition CK06-06</strain>
    </source>
</reference>
<sequence>MDETLLTTDTESPYEYSWDTTTVADGEKELKVVAYDTIGQHTWASITVIVDNANNVFSIDLSEAAAIYINTENKLRKIDFDGNIDLVINTDPYVEQFQFGPLGNLYIAFRHPQESRDRKSYILMKANPETNEFKGIDSSLTNLVWVEHSTTKNIQFDDQGNIYYFAHADLGNDVWERVLRKYIDEDNIEDIINRDMEIFHWLVRGDGTIVIAGRTRANNEEWLRKINPIETSPDERVVNITEPDWWWEWGWMAEFPDNRVYVTLSGLPYHTLLL</sequence>
<name>X1MPD6_9ZZZZ</name>
<dbReference type="InterPro" id="IPR013783">
    <property type="entry name" value="Ig-like_fold"/>
</dbReference>
<evidence type="ECO:0000313" key="1">
    <source>
        <dbReference type="EMBL" id="GAI08254.1"/>
    </source>
</evidence>
<dbReference type="Gene3D" id="2.60.40.10">
    <property type="entry name" value="Immunoglobulins"/>
    <property type="match status" value="1"/>
</dbReference>
<gene>
    <name evidence="1" type="ORF">S06H3_12506</name>
</gene>
<dbReference type="SUPFAM" id="SSF63829">
    <property type="entry name" value="Calcium-dependent phosphotriesterase"/>
    <property type="match status" value="1"/>
</dbReference>
<dbReference type="EMBL" id="BARV01006116">
    <property type="protein sequence ID" value="GAI08254.1"/>
    <property type="molecule type" value="Genomic_DNA"/>
</dbReference>
<proteinExistence type="predicted"/>
<protein>
    <submittedName>
        <fullName evidence="1">Uncharacterized protein</fullName>
    </submittedName>
</protein>